<keyword evidence="4" id="KW-1185">Reference proteome</keyword>
<keyword evidence="2" id="KW-0472">Membrane</keyword>
<keyword evidence="2" id="KW-1133">Transmembrane helix</keyword>
<dbReference type="AlphaFoldDB" id="A0A834N5D0"/>
<name>A0A834N5D0_VESGE</name>
<comment type="caution">
    <text evidence="3">The sequence shown here is derived from an EMBL/GenBank/DDBJ whole genome shotgun (WGS) entry which is preliminary data.</text>
</comment>
<proteinExistence type="predicted"/>
<evidence type="ECO:0000313" key="3">
    <source>
        <dbReference type="EMBL" id="KAF7397365.1"/>
    </source>
</evidence>
<dbReference type="EMBL" id="JACSDZ010000008">
    <property type="protein sequence ID" value="KAF7397365.1"/>
    <property type="molecule type" value="Genomic_DNA"/>
</dbReference>
<accession>A0A834N5D0</accession>
<organism evidence="3 4">
    <name type="scientific">Vespula germanica</name>
    <name type="common">German yellow jacket</name>
    <name type="synonym">Paravespula germanica</name>
    <dbReference type="NCBI Taxonomy" id="30212"/>
    <lineage>
        <taxon>Eukaryota</taxon>
        <taxon>Metazoa</taxon>
        <taxon>Ecdysozoa</taxon>
        <taxon>Arthropoda</taxon>
        <taxon>Hexapoda</taxon>
        <taxon>Insecta</taxon>
        <taxon>Pterygota</taxon>
        <taxon>Neoptera</taxon>
        <taxon>Endopterygota</taxon>
        <taxon>Hymenoptera</taxon>
        <taxon>Apocrita</taxon>
        <taxon>Aculeata</taxon>
        <taxon>Vespoidea</taxon>
        <taxon>Vespidae</taxon>
        <taxon>Vespinae</taxon>
        <taxon>Vespula</taxon>
    </lineage>
</organism>
<keyword evidence="2" id="KW-0812">Transmembrane</keyword>
<feature type="compositionally biased region" description="Low complexity" evidence="1">
    <location>
        <begin position="16"/>
        <end position="29"/>
    </location>
</feature>
<sequence>MAVSGSGGWLRLADQTTPTRRAGTTTVPREPLPDVIPSSRLSLLFFTIAAIAVANTAIVVIAAANVNNVVDADAARQNEEEEATAAIESL</sequence>
<reference evidence="3" key="1">
    <citation type="journal article" date="2020" name="G3 (Bethesda)">
        <title>High-Quality Assemblies for Three Invasive Social Wasps from the &lt;i&gt;Vespula&lt;/i&gt; Genus.</title>
        <authorList>
            <person name="Harrop T.W.R."/>
            <person name="Guhlin J."/>
            <person name="McLaughlin G.M."/>
            <person name="Permina E."/>
            <person name="Stockwell P."/>
            <person name="Gilligan J."/>
            <person name="Le Lec M.F."/>
            <person name="Gruber M.A.M."/>
            <person name="Quinn O."/>
            <person name="Lovegrove M."/>
            <person name="Duncan E.J."/>
            <person name="Remnant E.J."/>
            <person name="Van Eeckhoven J."/>
            <person name="Graham B."/>
            <person name="Knapp R.A."/>
            <person name="Langford K.W."/>
            <person name="Kronenberg Z."/>
            <person name="Press M.O."/>
            <person name="Eacker S.M."/>
            <person name="Wilson-Rankin E.E."/>
            <person name="Purcell J."/>
            <person name="Lester P.J."/>
            <person name="Dearden P.K."/>
        </authorList>
    </citation>
    <scope>NUCLEOTIDE SEQUENCE</scope>
    <source>
        <strain evidence="3">Linc-1</strain>
    </source>
</reference>
<gene>
    <name evidence="3" type="ORF">HZH68_008587</name>
</gene>
<evidence type="ECO:0000256" key="1">
    <source>
        <dbReference type="SAM" id="MobiDB-lite"/>
    </source>
</evidence>
<dbReference type="Proteomes" id="UP000617340">
    <property type="component" value="Unassembled WGS sequence"/>
</dbReference>
<feature type="region of interest" description="Disordered" evidence="1">
    <location>
        <begin position="1"/>
        <end position="31"/>
    </location>
</feature>
<evidence type="ECO:0000256" key="2">
    <source>
        <dbReference type="SAM" id="Phobius"/>
    </source>
</evidence>
<evidence type="ECO:0000313" key="4">
    <source>
        <dbReference type="Proteomes" id="UP000617340"/>
    </source>
</evidence>
<feature type="transmembrane region" description="Helical" evidence="2">
    <location>
        <begin position="43"/>
        <end position="66"/>
    </location>
</feature>
<protein>
    <submittedName>
        <fullName evidence="3">Uncharacterized protein</fullName>
    </submittedName>
</protein>